<reference evidence="1" key="1">
    <citation type="submission" date="2021-01" db="EMBL/GenBank/DDBJ databases">
        <title>Whole genome shotgun sequence of Sphaerimonospora thailandensis NBRC 107569.</title>
        <authorList>
            <person name="Komaki H."/>
            <person name="Tamura T."/>
        </authorList>
    </citation>
    <scope>NUCLEOTIDE SEQUENCE</scope>
    <source>
        <strain evidence="1">NBRC 107569</strain>
    </source>
</reference>
<accession>A0A8J3VZ29</accession>
<name>A0A8J3VZ29_9ACTN</name>
<sequence>MDDDVRTELEEAAAAYLNAPKKLQAAIVRAGEQGETAVEIAKTISFAYSPDYVARIIREALGPRRPGRRKAD</sequence>
<organism evidence="1 2">
    <name type="scientific">Sphaerimonospora thailandensis</name>
    <dbReference type="NCBI Taxonomy" id="795644"/>
    <lineage>
        <taxon>Bacteria</taxon>
        <taxon>Bacillati</taxon>
        <taxon>Actinomycetota</taxon>
        <taxon>Actinomycetes</taxon>
        <taxon>Streptosporangiales</taxon>
        <taxon>Streptosporangiaceae</taxon>
        <taxon>Sphaerimonospora</taxon>
    </lineage>
</organism>
<gene>
    <name evidence="1" type="ORF">Mth01_17190</name>
</gene>
<evidence type="ECO:0000313" key="2">
    <source>
        <dbReference type="Proteomes" id="UP000610966"/>
    </source>
</evidence>
<protein>
    <submittedName>
        <fullName evidence="1">Uncharacterized protein</fullName>
    </submittedName>
</protein>
<dbReference type="AlphaFoldDB" id="A0A8J3VZ29"/>
<dbReference type="Proteomes" id="UP000610966">
    <property type="component" value="Unassembled WGS sequence"/>
</dbReference>
<proteinExistence type="predicted"/>
<evidence type="ECO:0000313" key="1">
    <source>
        <dbReference type="EMBL" id="GIH69466.1"/>
    </source>
</evidence>
<comment type="caution">
    <text evidence="1">The sequence shown here is derived from an EMBL/GenBank/DDBJ whole genome shotgun (WGS) entry which is preliminary data.</text>
</comment>
<keyword evidence="2" id="KW-1185">Reference proteome</keyword>
<dbReference type="EMBL" id="BOOG01000015">
    <property type="protein sequence ID" value="GIH69466.1"/>
    <property type="molecule type" value="Genomic_DNA"/>
</dbReference>